<name>A0ABV2BWK3_9GAMM</name>
<dbReference type="Proteomes" id="UP001548189">
    <property type="component" value="Unassembled WGS sequence"/>
</dbReference>
<reference evidence="9 10" key="1">
    <citation type="submission" date="2024-06" db="EMBL/GenBank/DDBJ databases">
        <authorList>
            <person name="Li F."/>
        </authorList>
    </citation>
    <scope>NUCLEOTIDE SEQUENCE [LARGE SCALE GENOMIC DNA]</scope>
    <source>
        <strain evidence="9 10">GXAS 311</strain>
    </source>
</reference>
<evidence type="ECO:0000256" key="8">
    <source>
        <dbReference type="SAM" id="Phobius"/>
    </source>
</evidence>
<gene>
    <name evidence="9" type="ORF">ABVT43_14350</name>
</gene>
<keyword evidence="6 8" id="KW-0472">Membrane</keyword>
<evidence type="ECO:0000256" key="1">
    <source>
        <dbReference type="ARBA" id="ARBA00004162"/>
    </source>
</evidence>
<accession>A0ABV2BWK3</accession>
<evidence type="ECO:0000256" key="4">
    <source>
        <dbReference type="ARBA" id="ARBA00022692"/>
    </source>
</evidence>
<keyword evidence="3" id="KW-1003">Cell membrane</keyword>
<feature type="transmembrane region" description="Helical" evidence="8">
    <location>
        <begin position="21"/>
        <end position="41"/>
    </location>
</feature>
<evidence type="ECO:0000256" key="2">
    <source>
        <dbReference type="ARBA" id="ARBA00005811"/>
    </source>
</evidence>
<proteinExistence type="inferred from homology"/>
<evidence type="ECO:0000256" key="6">
    <source>
        <dbReference type="ARBA" id="ARBA00023136"/>
    </source>
</evidence>
<comment type="caution">
    <text evidence="9">The sequence shown here is derived from an EMBL/GenBank/DDBJ whole genome shotgun (WGS) entry which is preliminary data.</text>
</comment>
<keyword evidence="4 7" id="KW-0812">Transmembrane</keyword>
<keyword evidence="5 8" id="KW-1133">Transmembrane helix</keyword>
<dbReference type="InterPro" id="IPR003400">
    <property type="entry name" value="ExbD"/>
</dbReference>
<dbReference type="PANTHER" id="PTHR30558:SF13">
    <property type="entry name" value="BIOPOLYMER TRANSPORT PROTEIN EXBD2"/>
    <property type="match status" value="1"/>
</dbReference>
<keyword evidence="7" id="KW-0653">Protein transport</keyword>
<keyword evidence="7" id="KW-0813">Transport</keyword>
<sequence>MRRKMTTESADSPDMTPMLDIVFIMLIFFIVTTTFTNVSGIDMNKSTNQESNQKDNRALVVSIDAAENINFLGRIVDVNALRANVESEIAKSKKAISFIVKTHEVASTDVLIKAVDQIKRAGVTQVQVAKL</sequence>
<evidence type="ECO:0000313" key="10">
    <source>
        <dbReference type="Proteomes" id="UP001548189"/>
    </source>
</evidence>
<dbReference type="PANTHER" id="PTHR30558">
    <property type="entry name" value="EXBD MEMBRANE COMPONENT OF PMF-DRIVEN MACROMOLECULE IMPORT SYSTEM"/>
    <property type="match status" value="1"/>
</dbReference>
<evidence type="ECO:0000256" key="5">
    <source>
        <dbReference type="ARBA" id="ARBA00022989"/>
    </source>
</evidence>
<protein>
    <submittedName>
        <fullName evidence="9">Biopolymer transporter ExbD</fullName>
    </submittedName>
</protein>
<comment type="subcellular location">
    <subcellularLocation>
        <location evidence="1">Cell membrane</location>
        <topology evidence="1">Single-pass membrane protein</topology>
    </subcellularLocation>
    <subcellularLocation>
        <location evidence="7">Cell membrane</location>
        <topology evidence="7">Single-pass type II membrane protein</topology>
    </subcellularLocation>
</comment>
<comment type="similarity">
    <text evidence="2 7">Belongs to the ExbD/TolR family.</text>
</comment>
<evidence type="ECO:0000256" key="7">
    <source>
        <dbReference type="RuleBase" id="RU003879"/>
    </source>
</evidence>
<dbReference type="RefSeq" id="WP_353896904.1">
    <property type="nucleotide sequence ID" value="NZ_JBEVCJ010000020.1"/>
</dbReference>
<keyword evidence="10" id="KW-1185">Reference proteome</keyword>
<dbReference type="EMBL" id="JBEVCJ010000020">
    <property type="protein sequence ID" value="MET1256318.1"/>
    <property type="molecule type" value="Genomic_DNA"/>
</dbReference>
<dbReference type="Pfam" id="PF02472">
    <property type="entry name" value="ExbD"/>
    <property type="match status" value="1"/>
</dbReference>
<organism evidence="9 10">
    <name type="scientific">Aliikangiella maris</name>
    <dbReference type="NCBI Taxonomy" id="3162458"/>
    <lineage>
        <taxon>Bacteria</taxon>
        <taxon>Pseudomonadati</taxon>
        <taxon>Pseudomonadota</taxon>
        <taxon>Gammaproteobacteria</taxon>
        <taxon>Oceanospirillales</taxon>
        <taxon>Pleioneaceae</taxon>
        <taxon>Aliikangiella</taxon>
    </lineage>
</organism>
<evidence type="ECO:0000313" key="9">
    <source>
        <dbReference type="EMBL" id="MET1256318.1"/>
    </source>
</evidence>
<evidence type="ECO:0000256" key="3">
    <source>
        <dbReference type="ARBA" id="ARBA00022475"/>
    </source>
</evidence>